<reference evidence="4" key="1">
    <citation type="submission" date="2025-08" db="UniProtKB">
        <authorList>
            <consortium name="RefSeq"/>
        </authorList>
    </citation>
    <scope>IDENTIFICATION</scope>
</reference>
<dbReference type="SUPFAM" id="SSF46689">
    <property type="entry name" value="Homeodomain-like"/>
    <property type="match status" value="1"/>
</dbReference>
<feature type="region of interest" description="Disordered" evidence="1">
    <location>
        <begin position="23"/>
        <end position="67"/>
    </location>
</feature>
<feature type="region of interest" description="Disordered" evidence="1">
    <location>
        <begin position="488"/>
        <end position="531"/>
    </location>
</feature>
<dbReference type="GeneID" id="105161060"/>
<evidence type="ECO:0000313" key="4">
    <source>
        <dbReference type="RefSeq" id="XP_011076930.1"/>
    </source>
</evidence>
<dbReference type="PROSITE" id="PS51293">
    <property type="entry name" value="SANT"/>
    <property type="match status" value="1"/>
</dbReference>
<dbReference type="InterPro" id="IPR039467">
    <property type="entry name" value="TFIIIB_B''_Myb"/>
</dbReference>
<name>A0A6I9T0I6_SESIN</name>
<evidence type="ECO:0000256" key="1">
    <source>
        <dbReference type="SAM" id="MobiDB-lite"/>
    </source>
</evidence>
<feature type="compositionally biased region" description="Low complexity" evidence="1">
    <location>
        <begin position="40"/>
        <end position="52"/>
    </location>
</feature>
<feature type="compositionally biased region" description="Basic and acidic residues" evidence="1">
    <location>
        <begin position="420"/>
        <end position="441"/>
    </location>
</feature>
<dbReference type="PANTHER" id="PTHR22929:SF0">
    <property type="entry name" value="TRANSCRIPTION FACTOR TFIIIB COMPONENT B'' HOMOLOG"/>
    <property type="match status" value="1"/>
</dbReference>
<proteinExistence type="predicted"/>
<dbReference type="InParanoid" id="A0A6I9T0I6"/>
<protein>
    <submittedName>
        <fullName evidence="4">Transcription factor TFIIIB component B''-like</fullName>
    </submittedName>
</protein>
<feature type="compositionally biased region" description="Polar residues" evidence="1">
    <location>
        <begin position="54"/>
        <end position="67"/>
    </location>
</feature>
<dbReference type="CDD" id="cd00167">
    <property type="entry name" value="SANT"/>
    <property type="match status" value="1"/>
</dbReference>
<dbReference type="Pfam" id="PF15963">
    <property type="entry name" value="Myb_DNA-bind_7"/>
    <property type="match status" value="1"/>
</dbReference>
<dbReference type="InterPro" id="IPR001005">
    <property type="entry name" value="SANT/Myb"/>
</dbReference>
<dbReference type="Proteomes" id="UP000504604">
    <property type="component" value="Linkage group LG4"/>
</dbReference>
<sequence>MGIDLDPLDDIFADEAVKNARAVGKFQPKSKFRPPRKDAAATSLSSSQAAQTIDPAQNESSDPLRTAKSSENVISGLDVVFNDDGGWHASIEKSGTENADIFIGLEALGDFLPHTTSDMAEGTIHPSEEVALNVHNHENTGGGPAPVLSSVGDSNHTCKVADVPTCHELSAAVDPLTAGEPIVSSSDGCGRMHVKELGREEMDIMDSINASEVTTNSGHRTGKFQPKPKLQMHEVICKPAESLSCSLGSQSFPPEISYTEKDFSPTFQQDDVLDLSSLGFTHTLPTEASSELPLNEESMNLTEMTQLDSGIPLECPPEIPAKLASRRAKIGRNKTQTASDPSQQQQKTSTSSQENEMGRSLRPRKSKTNFCELGDEVEDGVHASEEFSEECPVNSAAEEENVDNEEFQVESDSQMKKVKQKFEKPVRKRKETEASDKDAKPKKFSHSTRRRRVDKVLLATPEDEIDYQKVPLRDLILLAEHKEREMKKEEAAAGVTAKKQSNGNSSSRYNQEEAFTSEQNGEYNDGQGSPRIEESTICFNYHTHMDRTPSIRWSKQDTELFYEAVRQFGTDLSMIQQLFPDRTRRQVKLKYKKEERQHPLRLREALTNRTKDHSHFEKVIERLKQIAAEENQNADNDESIDLTGNEVDEGTLNAGDEEAKDEHIEEEVNEGVANDFAEVRSPSKSEDIEDDLFIWSQYKSG</sequence>
<dbReference type="RefSeq" id="XP_011076930.1">
    <property type="nucleotide sequence ID" value="XM_011078628.2"/>
</dbReference>
<dbReference type="Gene3D" id="1.10.10.60">
    <property type="entry name" value="Homeodomain-like"/>
    <property type="match status" value="1"/>
</dbReference>
<dbReference type="FunFam" id="1.10.10.60:FF:000483">
    <property type="entry name" value="Predicted protein"/>
    <property type="match status" value="1"/>
</dbReference>
<evidence type="ECO:0000313" key="3">
    <source>
        <dbReference type="Proteomes" id="UP000504604"/>
    </source>
</evidence>
<dbReference type="PANTHER" id="PTHR22929">
    <property type="entry name" value="RNA POLYMERASE III TRANSCRIPTION INITIATION FACTOR B"/>
    <property type="match status" value="1"/>
</dbReference>
<feature type="compositionally biased region" description="Acidic residues" evidence="1">
    <location>
        <begin position="397"/>
        <end position="409"/>
    </location>
</feature>
<dbReference type="KEGG" id="sind:105161060"/>
<dbReference type="InterPro" id="IPR017884">
    <property type="entry name" value="SANT_dom"/>
</dbReference>
<feature type="compositionally biased region" description="Acidic residues" evidence="1">
    <location>
        <begin position="655"/>
        <end position="669"/>
    </location>
</feature>
<feature type="compositionally biased region" description="Low complexity" evidence="1">
    <location>
        <begin position="342"/>
        <end position="353"/>
    </location>
</feature>
<dbReference type="FunCoup" id="A0A6I9T0I6">
    <property type="interactions" value="25"/>
</dbReference>
<gene>
    <name evidence="4" type="primary">LOC105161060</name>
</gene>
<dbReference type="SMART" id="SM00717">
    <property type="entry name" value="SANT"/>
    <property type="match status" value="1"/>
</dbReference>
<feature type="region of interest" description="Disordered" evidence="1">
    <location>
        <begin position="630"/>
        <end position="685"/>
    </location>
</feature>
<dbReference type="InterPro" id="IPR009057">
    <property type="entry name" value="Homeodomain-like_sf"/>
</dbReference>
<feature type="region of interest" description="Disordered" evidence="1">
    <location>
        <begin position="327"/>
        <end position="370"/>
    </location>
</feature>
<keyword evidence="3" id="KW-1185">Reference proteome</keyword>
<feature type="compositionally biased region" description="Polar residues" evidence="1">
    <location>
        <begin position="498"/>
        <end position="522"/>
    </location>
</feature>
<feature type="region of interest" description="Disordered" evidence="1">
    <location>
        <begin position="383"/>
        <end position="450"/>
    </location>
</feature>
<organism evidence="3 4">
    <name type="scientific">Sesamum indicum</name>
    <name type="common">Oriental sesame</name>
    <name type="synonym">Sesamum orientale</name>
    <dbReference type="NCBI Taxonomy" id="4182"/>
    <lineage>
        <taxon>Eukaryota</taxon>
        <taxon>Viridiplantae</taxon>
        <taxon>Streptophyta</taxon>
        <taxon>Embryophyta</taxon>
        <taxon>Tracheophyta</taxon>
        <taxon>Spermatophyta</taxon>
        <taxon>Magnoliopsida</taxon>
        <taxon>eudicotyledons</taxon>
        <taxon>Gunneridae</taxon>
        <taxon>Pentapetalae</taxon>
        <taxon>asterids</taxon>
        <taxon>lamiids</taxon>
        <taxon>Lamiales</taxon>
        <taxon>Pedaliaceae</taxon>
        <taxon>Sesamum</taxon>
    </lineage>
</organism>
<dbReference type="AlphaFoldDB" id="A0A6I9T0I6"/>
<dbReference type="GO" id="GO:0070898">
    <property type="term" value="P:RNA polymerase III preinitiation complex assembly"/>
    <property type="evidence" value="ECO:0007669"/>
    <property type="project" value="TreeGrafter"/>
</dbReference>
<dbReference type="GO" id="GO:0001156">
    <property type="term" value="F:TFIIIC-class transcription factor complex binding"/>
    <property type="evidence" value="ECO:0007669"/>
    <property type="project" value="TreeGrafter"/>
</dbReference>
<accession>A0A6I9T0I6</accession>
<feature type="domain" description="SANT" evidence="2">
    <location>
        <begin position="552"/>
        <end position="596"/>
    </location>
</feature>
<dbReference type="OrthoDB" id="272624at2759"/>
<dbReference type="GO" id="GO:0000126">
    <property type="term" value="C:transcription factor TFIIIB complex"/>
    <property type="evidence" value="ECO:0007669"/>
    <property type="project" value="TreeGrafter"/>
</dbReference>
<evidence type="ECO:0000259" key="2">
    <source>
        <dbReference type="PROSITE" id="PS51293"/>
    </source>
</evidence>